<keyword evidence="1" id="KW-1133">Transmembrane helix</keyword>
<evidence type="ECO:0000313" key="3">
    <source>
        <dbReference type="Proteomes" id="UP001501747"/>
    </source>
</evidence>
<organism evidence="2 3">
    <name type="scientific">Allokutzneria multivorans</name>
    <dbReference type="NCBI Taxonomy" id="1142134"/>
    <lineage>
        <taxon>Bacteria</taxon>
        <taxon>Bacillati</taxon>
        <taxon>Actinomycetota</taxon>
        <taxon>Actinomycetes</taxon>
        <taxon>Pseudonocardiales</taxon>
        <taxon>Pseudonocardiaceae</taxon>
        <taxon>Allokutzneria</taxon>
    </lineage>
</organism>
<comment type="caution">
    <text evidence="2">The sequence shown here is derived from an EMBL/GenBank/DDBJ whole genome shotgun (WGS) entry which is preliminary data.</text>
</comment>
<keyword evidence="1" id="KW-0812">Transmembrane</keyword>
<dbReference type="Proteomes" id="UP001501747">
    <property type="component" value="Unassembled WGS sequence"/>
</dbReference>
<proteinExistence type="predicted"/>
<keyword evidence="3" id="KW-1185">Reference proteome</keyword>
<keyword evidence="1" id="KW-0472">Membrane</keyword>
<feature type="transmembrane region" description="Helical" evidence="1">
    <location>
        <begin position="33"/>
        <end position="55"/>
    </location>
</feature>
<gene>
    <name evidence="2" type="ORF">GCM10022247_24100</name>
</gene>
<name>A0ABP7RUN0_9PSEU</name>
<evidence type="ECO:0000313" key="2">
    <source>
        <dbReference type="EMBL" id="GAA4002476.1"/>
    </source>
</evidence>
<protein>
    <submittedName>
        <fullName evidence="2">Uncharacterized protein</fullName>
    </submittedName>
</protein>
<dbReference type="EMBL" id="BAABAL010000006">
    <property type="protein sequence ID" value="GAA4002476.1"/>
    <property type="molecule type" value="Genomic_DNA"/>
</dbReference>
<sequence>MGLLSPPRLILVTPVGWGGAAAPPPTYPRRVEWFFTGLIGLAALLTLWFAGYVVYRLYSDQR</sequence>
<reference evidence="3" key="1">
    <citation type="journal article" date="2019" name="Int. J. Syst. Evol. Microbiol.">
        <title>The Global Catalogue of Microorganisms (GCM) 10K type strain sequencing project: providing services to taxonomists for standard genome sequencing and annotation.</title>
        <authorList>
            <consortium name="The Broad Institute Genomics Platform"/>
            <consortium name="The Broad Institute Genome Sequencing Center for Infectious Disease"/>
            <person name="Wu L."/>
            <person name="Ma J."/>
        </authorList>
    </citation>
    <scope>NUCLEOTIDE SEQUENCE [LARGE SCALE GENOMIC DNA]</scope>
    <source>
        <strain evidence="3">JCM 17342</strain>
    </source>
</reference>
<accession>A0ABP7RUN0</accession>
<evidence type="ECO:0000256" key="1">
    <source>
        <dbReference type="SAM" id="Phobius"/>
    </source>
</evidence>